<dbReference type="VEuPathDB" id="FungiDB:PV07_03235"/>
<feature type="compositionally biased region" description="Polar residues" evidence="1">
    <location>
        <begin position="109"/>
        <end position="118"/>
    </location>
</feature>
<gene>
    <name evidence="2" type="ORF">PV07_03235</name>
</gene>
<name>A0A0D1ZU37_9EURO</name>
<dbReference type="EMBL" id="KN847041">
    <property type="protein sequence ID" value="KIW31606.1"/>
    <property type="molecule type" value="Genomic_DNA"/>
</dbReference>
<proteinExistence type="predicted"/>
<evidence type="ECO:0000256" key="1">
    <source>
        <dbReference type="SAM" id="MobiDB-lite"/>
    </source>
</evidence>
<dbReference type="RefSeq" id="XP_016251822.1">
    <property type="nucleotide sequence ID" value="XM_016389920.1"/>
</dbReference>
<evidence type="ECO:0000313" key="3">
    <source>
        <dbReference type="Proteomes" id="UP000054466"/>
    </source>
</evidence>
<organism evidence="2 3">
    <name type="scientific">Cladophialophora immunda</name>
    <dbReference type="NCBI Taxonomy" id="569365"/>
    <lineage>
        <taxon>Eukaryota</taxon>
        <taxon>Fungi</taxon>
        <taxon>Dikarya</taxon>
        <taxon>Ascomycota</taxon>
        <taxon>Pezizomycotina</taxon>
        <taxon>Eurotiomycetes</taxon>
        <taxon>Chaetothyriomycetidae</taxon>
        <taxon>Chaetothyriales</taxon>
        <taxon>Herpotrichiellaceae</taxon>
        <taxon>Cladophialophora</taxon>
    </lineage>
</organism>
<evidence type="ECO:0000313" key="2">
    <source>
        <dbReference type="EMBL" id="KIW31606.1"/>
    </source>
</evidence>
<protein>
    <submittedName>
        <fullName evidence="2">Uncharacterized protein</fullName>
    </submittedName>
</protein>
<dbReference type="Proteomes" id="UP000054466">
    <property type="component" value="Unassembled WGS sequence"/>
</dbReference>
<dbReference type="GeneID" id="27342429"/>
<dbReference type="OrthoDB" id="4104889at2759"/>
<reference evidence="2 3" key="1">
    <citation type="submission" date="2015-01" db="EMBL/GenBank/DDBJ databases">
        <title>The Genome Sequence of Cladophialophora immunda CBS83496.</title>
        <authorList>
            <consortium name="The Broad Institute Genomics Platform"/>
            <person name="Cuomo C."/>
            <person name="de Hoog S."/>
            <person name="Gorbushina A."/>
            <person name="Stielow B."/>
            <person name="Teixiera M."/>
            <person name="Abouelleil A."/>
            <person name="Chapman S.B."/>
            <person name="Priest M."/>
            <person name="Young S.K."/>
            <person name="Wortman J."/>
            <person name="Nusbaum C."/>
            <person name="Birren B."/>
        </authorList>
    </citation>
    <scope>NUCLEOTIDE SEQUENCE [LARGE SCALE GENOMIC DNA]</scope>
    <source>
        <strain evidence="2 3">CBS 83496</strain>
    </source>
</reference>
<dbReference type="AlphaFoldDB" id="A0A0D1ZU37"/>
<feature type="region of interest" description="Disordered" evidence="1">
    <location>
        <begin position="144"/>
        <end position="168"/>
    </location>
</feature>
<sequence>MATPRALIELGAQRFIGAAMAFSWVDRSGAPTVTQSSSDLPGRHQMLCMSRILPTTKLAGRENEPEHSGAEPHLHCHAVIMDSIKCYQEEVSDSFASHHSTDPNKQAEIYQSPQSGQPKINPHTFVLQLPEMVQYDQFNGMFPLASLPSRGRTGGSDSPQSPSQPMHPILRRLSSASSAGPHYCARCHLRRTSQERRFSLDHECSSSEEEWDGFCPDIAMPKDLTPPPSPHHKRRHSCLCPVGVVAQEHHKSGTVTPVQMIVKEGARCPHYGHHNKCNCQSVLPEENLEERYGLVEEPAQTRRKLSLEKGAANQLADIMHAELISDMAARNSHL</sequence>
<keyword evidence="3" id="KW-1185">Reference proteome</keyword>
<feature type="region of interest" description="Disordered" evidence="1">
    <location>
        <begin position="95"/>
        <end position="119"/>
    </location>
</feature>
<dbReference type="HOGENOM" id="CLU_831555_0_0_1"/>
<accession>A0A0D1ZU37</accession>